<dbReference type="Pfam" id="PF00232">
    <property type="entry name" value="Glyco_hydro_1"/>
    <property type="match status" value="2"/>
</dbReference>
<dbReference type="Proteomes" id="UP001168821">
    <property type="component" value="Unassembled WGS sequence"/>
</dbReference>
<evidence type="ECO:0000313" key="7">
    <source>
        <dbReference type="EMBL" id="KAJ3666404.1"/>
    </source>
</evidence>
<dbReference type="InterPro" id="IPR001360">
    <property type="entry name" value="Glyco_hydro_1"/>
</dbReference>
<comment type="subunit">
    <text evidence="2">Homodimer.</text>
</comment>
<proteinExistence type="inferred from homology"/>
<dbReference type="EMBL" id="JALNTZ010000001">
    <property type="protein sequence ID" value="KAJ3666404.1"/>
    <property type="molecule type" value="Genomic_DNA"/>
</dbReference>
<dbReference type="GO" id="GO:0008422">
    <property type="term" value="F:beta-glucosidase activity"/>
    <property type="evidence" value="ECO:0007669"/>
    <property type="project" value="TreeGrafter"/>
</dbReference>
<dbReference type="Gene3D" id="3.20.20.80">
    <property type="entry name" value="Glycosidases"/>
    <property type="match status" value="2"/>
</dbReference>
<dbReference type="SUPFAM" id="SSF51445">
    <property type="entry name" value="(Trans)glycosidases"/>
    <property type="match status" value="2"/>
</dbReference>
<feature type="signal peptide" evidence="6">
    <location>
        <begin position="1"/>
        <end position="17"/>
    </location>
</feature>
<keyword evidence="3" id="KW-0378">Hydrolase</keyword>
<keyword evidence="6" id="KW-0732">Signal</keyword>
<dbReference type="InterPro" id="IPR033132">
    <property type="entry name" value="GH_1_N_CS"/>
</dbReference>
<evidence type="ECO:0000256" key="6">
    <source>
        <dbReference type="SAM" id="SignalP"/>
    </source>
</evidence>
<feature type="chain" id="PRO_5041277065" description="Lactase-phlorizin hydrolase" evidence="6">
    <location>
        <begin position="18"/>
        <end position="924"/>
    </location>
</feature>
<evidence type="ECO:0000256" key="3">
    <source>
        <dbReference type="ARBA" id="ARBA00022801"/>
    </source>
</evidence>
<comment type="caution">
    <text evidence="7">The sequence shown here is derived from an EMBL/GenBank/DDBJ whole genome shotgun (WGS) entry which is preliminary data.</text>
</comment>
<reference evidence="7" key="1">
    <citation type="journal article" date="2023" name="G3 (Bethesda)">
        <title>Whole genome assemblies of Zophobas morio and Tenebrio molitor.</title>
        <authorList>
            <person name="Kaur S."/>
            <person name="Stinson S.A."/>
            <person name="diCenzo G.C."/>
        </authorList>
    </citation>
    <scope>NUCLEOTIDE SEQUENCE</scope>
    <source>
        <strain evidence="7">QUZm001</strain>
    </source>
</reference>
<dbReference type="PANTHER" id="PTHR10353">
    <property type="entry name" value="GLYCOSYL HYDROLASE"/>
    <property type="match status" value="1"/>
</dbReference>
<sequence length="924" mass="107311">MLFLITFVCLVVRFSQAEPYKFPDHFKFGVATSAYQIEGAWNVDGKGFHIWDMATHNHSHLILDGSNADITCNSYYKWEEDIDLIKNLGVDFYRFSISWARIFPDGYVTNKINQVGIDYYNKIINTLLEHNIEPVVTLYHWDLPQIFSPLGAWTNPAVIEHFASYARKMFQLFGDRVKMWITINEPRLVCQVFKGSIGDITLDFPLGIAEYLCAHNIVKAHAEAYHIYDKEFRHIQKGKISITVDMTWWLPENASSKEDVRLAEQNMQFDIGLYVNPILNYDYPKVVIDRVAERSRLEGFPESRLPKFSYQEKNRISGTYDFLGINHYFTMIVKASQEPPVSKSDIDIDSQGEKFRDPNWEPTGLEIFKVLPESLRNVLKWVKKTYHDPEIYITENGYADNREIIDDDERINYFRKYLNATVNAIIEDKVNVVAYTAWSLMDNFEWILGYEHTFSLEWKFPNDFKLGVATASYQIEGAWNTDGRGASIWDTFTHNRSVLIKDGSNGDVACNSYYKWEEDVEMAKNLGVDSYRISLSWSRILPDGTTRKINQPGVDFYNRLINKLLENDIEPIVTLYHWDLPQKFSAWGGWTNPAVINYFAHYARTAFGLFGDRVRTWITLNEPRLICQAYKGLVGDVTSDFPLGTSEYMCAHNLLKAHAEAYHIYDKEFRRTQKGKISITLDFTWTEPANSSNPDDVRAANQNIQFDFGIYANPIMKFDYPKVVIDRVAQRSRLENFPESRLPKFTLAEKLRIKGTYDYIGINHYITLYGRSSPEPPISDPHIDLDAAGERFSNPNWEGCAAYWIKIVPWGLRNLLKWIKNTYRNPEILITENGYANAGDELEDDGRIRYYRSYLNATLQAILEDGVNVKGYLAWSIMDNFEWTHGYTLKFGLYHVNFTDPNRTRTPRKSVEYFKNVTRTRTVG</sequence>
<dbReference type="PROSITE" id="PS00653">
    <property type="entry name" value="GLYCOSYL_HYDROL_F1_2"/>
    <property type="match status" value="1"/>
</dbReference>
<evidence type="ECO:0000256" key="1">
    <source>
        <dbReference type="ARBA" id="ARBA00010838"/>
    </source>
</evidence>
<protein>
    <recommendedName>
        <fullName evidence="9">Lactase-phlorizin hydrolase</fullName>
    </recommendedName>
</protein>
<evidence type="ECO:0000256" key="2">
    <source>
        <dbReference type="ARBA" id="ARBA00011738"/>
    </source>
</evidence>
<evidence type="ECO:0008006" key="9">
    <source>
        <dbReference type="Google" id="ProtNLM"/>
    </source>
</evidence>
<dbReference type="PANTHER" id="PTHR10353:SF36">
    <property type="entry name" value="LP05116P"/>
    <property type="match status" value="1"/>
</dbReference>
<name>A0AA38J9X4_9CUCU</name>
<gene>
    <name evidence="7" type="ORF">Zmor_001846</name>
</gene>
<dbReference type="PRINTS" id="PR00131">
    <property type="entry name" value="GLHYDRLASE1"/>
</dbReference>
<organism evidence="7 8">
    <name type="scientific">Zophobas morio</name>
    <dbReference type="NCBI Taxonomy" id="2755281"/>
    <lineage>
        <taxon>Eukaryota</taxon>
        <taxon>Metazoa</taxon>
        <taxon>Ecdysozoa</taxon>
        <taxon>Arthropoda</taxon>
        <taxon>Hexapoda</taxon>
        <taxon>Insecta</taxon>
        <taxon>Pterygota</taxon>
        <taxon>Neoptera</taxon>
        <taxon>Endopterygota</taxon>
        <taxon>Coleoptera</taxon>
        <taxon>Polyphaga</taxon>
        <taxon>Cucujiformia</taxon>
        <taxon>Tenebrionidae</taxon>
        <taxon>Zophobas</taxon>
    </lineage>
</organism>
<comment type="similarity">
    <text evidence="1">Belongs to the glycosyl hydrolase 1 family.</text>
</comment>
<dbReference type="InterPro" id="IPR017853">
    <property type="entry name" value="GH"/>
</dbReference>
<evidence type="ECO:0000313" key="8">
    <source>
        <dbReference type="Proteomes" id="UP001168821"/>
    </source>
</evidence>
<dbReference type="GO" id="GO:0005975">
    <property type="term" value="P:carbohydrate metabolic process"/>
    <property type="evidence" value="ECO:0007669"/>
    <property type="project" value="InterPro"/>
</dbReference>
<dbReference type="FunFam" id="3.20.20.80:FF:000013">
    <property type="entry name" value="lactase-phlorizin hydrolase"/>
    <property type="match status" value="2"/>
</dbReference>
<keyword evidence="4" id="KW-0325">Glycoprotein</keyword>
<evidence type="ECO:0000256" key="4">
    <source>
        <dbReference type="ARBA" id="ARBA00023180"/>
    </source>
</evidence>
<accession>A0AA38J9X4</accession>
<evidence type="ECO:0000256" key="5">
    <source>
        <dbReference type="ARBA" id="ARBA00023295"/>
    </source>
</evidence>
<keyword evidence="8" id="KW-1185">Reference proteome</keyword>
<dbReference type="AlphaFoldDB" id="A0AA38J9X4"/>
<keyword evidence="5" id="KW-0326">Glycosidase</keyword>